<accession>A0A0R2LRS5</accession>
<comment type="caution">
    <text evidence="1">The sequence shown here is derived from an EMBL/GenBank/DDBJ whole genome shotgun (WGS) entry which is preliminary data.</text>
</comment>
<dbReference type="EMBL" id="JQCA01000048">
    <property type="protein sequence ID" value="KRO03974.1"/>
    <property type="molecule type" value="Genomic_DNA"/>
</dbReference>
<dbReference type="STRING" id="616990.IV54_GL001822"/>
<gene>
    <name evidence="1" type="ORF">IV54_GL001822</name>
</gene>
<evidence type="ECO:0000313" key="1">
    <source>
        <dbReference type="EMBL" id="KRO03974.1"/>
    </source>
</evidence>
<evidence type="ECO:0000313" key="2">
    <source>
        <dbReference type="Proteomes" id="UP000051906"/>
    </source>
</evidence>
<protein>
    <submittedName>
        <fullName evidence="1">Uncharacterized protein</fullName>
    </submittedName>
</protein>
<proteinExistence type="predicted"/>
<dbReference type="AlphaFoldDB" id="A0A0R2LRS5"/>
<keyword evidence="2" id="KW-1185">Reference proteome</keyword>
<dbReference type="PATRIC" id="fig|616990.3.peg.1933"/>
<sequence>MSVALVEVLSRLRPRPTLKFAGCAKFKVALKTVLWLQVCPTGWRLIASGE</sequence>
<organism evidence="1 2">
    <name type="scientific">Levilactobacillus paucivorans</name>
    <dbReference type="NCBI Taxonomy" id="616990"/>
    <lineage>
        <taxon>Bacteria</taxon>
        <taxon>Bacillati</taxon>
        <taxon>Bacillota</taxon>
        <taxon>Bacilli</taxon>
        <taxon>Lactobacillales</taxon>
        <taxon>Lactobacillaceae</taxon>
        <taxon>Levilactobacillus</taxon>
    </lineage>
</organism>
<dbReference type="Proteomes" id="UP000051906">
    <property type="component" value="Unassembled WGS sequence"/>
</dbReference>
<reference evidence="1 2" key="1">
    <citation type="journal article" date="2015" name="Genome Announc.">
        <title>Expanding the biotechnology potential of lactobacilli through comparative genomics of 213 strains and associated genera.</title>
        <authorList>
            <person name="Sun Z."/>
            <person name="Harris H.M."/>
            <person name="McCann A."/>
            <person name="Guo C."/>
            <person name="Argimon S."/>
            <person name="Zhang W."/>
            <person name="Yang X."/>
            <person name="Jeffery I.B."/>
            <person name="Cooney J.C."/>
            <person name="Kagawa T.F."/>
            <person name="Liu W."/>
            <person name="Song Y."/>
            <person name="Salvetti E."/>
            <person name="Wrobel A."/>
            <person name="Rasinkangas P."/>
            <person name="Parkhill J."/>
            <person name="Rea M.C."/>
            <person name="O'Sullivan O."/>
            <person name="Ritari J."/>
            <person name="Douillard F.P."/>
            <person name="Paul Ross R."/>
            <person name="Yang R."/>
            <person name="Briner A.E."/>
            <person name="Felis G.E."/>
            <person name="de Vos W.M."/>
            <person name="Barrangou R."/>
            <person name="Klaenhammer T.R."/>
            <person name="Caufield P.W."/>
            <person name="Cui Y."/>
            <person name="Zhang H."/>
            <person name="O'Toole P.W."/>
        </authorList>
    </citation>
    <scope>NUCLEOTIDE SEQUENCE [LARGE SCALE GENOMIC DNA]</scope>
    <source>
        <strain evidence="1 2">DSM 22467</strain>
    </source>
</reference>
<name>A0A0R2LRS5_9LACO</name>